<protein>
    <recommendedName>
        <fullName evidence="1">DUF3533 domain-containing protein</fullName>
    </recommendedName>
</protein>
<evidence type="ECO:0000313" key="2">
    <source>
        <dbReference type="EMBL" id="PTB37534.1"/>
    </source>
</evidence>
<dbReference type="OrthoDB" id="2140105at2759"/>
<organism evidence="2 3">
    <name type="scientific">Trichoderma asperellum (strain ATCC 204424 / CBS 433.97 / NBRC 101777)</name>
    <dbReference type="NCBI Taxonomy" id="1042311"/>
    <lineage>
        <taxon>Eukaryota</taxon>
        <taxon>Fungi</taxon>
        <taxon>Dikarya</taxon>
        <taxon>Ascomycota</taxon>
        <taxon>Pezizomycotina</taxon>
        <taxon>Sordariomycetes</taxon>
        <taxon>Hypocreomycetidae</taxon>
        <taxon>Hypocreales</taxon>
        <taxon>Hypocreaceae</taxon>
        <taxon>Trichoderma</taxon>
    </lineage>
</organism>
<name>A0A2T3YYC8_TRIA4</name>
<dbReference type="AlphaFoldDB" id="A0A2T3YYC8"/>
<gene>
    <name evidence="2" type="ORF">M441DRAFT_447519</name>
</gene>
<dbReference type="EMBL" id="KZ679267">
    <property type="protein sequence ID" value="PTB37534.1"/>
    <property type="molecule type" value="Genomic_DNA"/>
</dbReference>
<reference evidence="2 3" key="1">
    <citation type="submission" date="2016-07" db="EMBL/GenBank/DDBJ databases">
        <title>Multiple horizontal gene transfer events from other fungi enriched the ability of initially mycotrophic Trichoderma (Ascomycota) to feed on dead plant biomass.</title>
        <authorList>
            <consortium name="DOE Joint Genome Institute"/>
            <person name="Aerts A."/>
            <person name="Atanasova L."/>
            <person name="Chenthamara K."/>
            <person name="Zhang J."/>
            <person name="Grujic M."/>
            <person name="Henrissat B."/>
            <person name="Kuo A."/>
            <person name="Salamov A."/>
            <person name="Lipzen A."/>
            <person name="Labutti K."/>
            <person name="Barry K."/>
            <person name="Miao Y."/>
            <person name="Rahimi M.J."/>
            <person name="Shen Q."/>
            <person name="Grigoriev I.V."/>
            <person name="Kubicek C.P."/>
            <person name="Druzhinina I.S."/>
        </authorList>
    </citation>
    <scope>NUCLEOTIDE SEQUENCE [LARGE SCALE GENOMIC DNA]</scope>
    <source>
        <strain evidence="2 3">CBS 433.97</strain>
    </source>
</reference>
<feature type="domain" description="DUF3533" evidence="1">
    <location>
        <begin position="5"/>
        <end position="83"/>
    </location>
</feature>
<dbReference type="Pfam" id="PF12051">
    <property type="entry name" value="DUF3533"/>
    <property type="match status" value="1"/>
</dbReference>
<dbReference type="Proteomes" id="UP000240493">
    <property type="component" value="Unassembled WGS sequence"/>
</dbReference>
<accession>A0A2T3YYC8</accession>
<evidence type="ECO:0000313" key="3">
    <source>
        <dbReference type="Proteomes" id="UP000240493"/>
    </source>
</evidence>
<keyword evidence="3" id="KW-1185">Reference proteome</keyword>
<evidence type="ECO:0000259" key="1">
    <source>
        <dbReference type="Pfam" id="PF12051"/>
    </source>
</evidence>
<sequence>MYYAISSFFFKKKALCCARYVFAYQEDWRLSDGQFALTWMSGWSYQFIAIELMDAVAAFPPFACAPFVITTWVPFNISSSALSANLWGRASINSCML</sequence>
<proteinExistence type="predicted"/>
<dbReference type="InterPro" id="IPR022703">
    <property type="entry name" value="DUF3533"/>
</dbReference>